<feature type="domain" description="VOC" evidence="1">
    <location>
        <begin position="164"/>
        <end position="277"/>
    </location>
</feature>
<protein>
    <submittedName>
        <fullName evidence="2">VOC family protein</fullName>
    </submittedName>
</protein>
<feature type="domain" description="VOC" evidence="1">
    <location>
        <begin position="9"/>
        <end position="124"/>
    </location>
</feature>
<dbReference type="RefSeq" id="WP_227261300.1">
    <property type="nucleotide sequence ID" value="NZ_BAAADU010000002.1"/>
</dbReference>
<dbReference type="Pfam" id="PF00903">
    <property type="entry name" value="Glyoxalase"/>
    <property type="match status" value="2"/>
</dbReference>
<dbReference type="SUPFAM" id="SSF54593">
    <property type="entry name" value="Glyoxalase/Bleomycin resistance protein/Dihydroxybiphenyl dioxygenase"/>
    <property type="match status" value="2"/>
</dbReference>
<organism evidence="2 3">
    <name type="scientific">Salarchaeum japonicum</name>
    <dbReference type="NCBI Taxonomy" id="555573"/>
    <lineage>
        <taxon>Archaea</taxon>
        <taxon>Methanobacteriati</taxon>
        <taxon>Methanobacteriota</taxon>
        <taxon>Stenosarchaea group</taxon>
        <taxon>Halobacteria</taxon>
        <taxon>Halobacteriales</taxon>
        <taxon>Halobacteriaceae</taxon>
    </lineage>
</organism>
<dbReference type="InterPro" id="IPR037523">
    <property type="entry name" value="VOC_core"/>
</dbReference>
<dbReference type="EMBL" id="BAAADU010000002">
    <property type="protein sequence ID" value="GAA0649265.1"/>
    <property type="molecule type" value="Genomic_DNA"/>
</dbReference>
<keyword evidence="3" id="KW-1185">Reference proteome</keyword>
<evidence type="ECO:0000313" key="2">
    <source>
        <dbReference type="EMBL" id="GAA0649265.1"/>
    </source>
</evidence>
<dbReference type="InterPro" id="IPR029068">
    <property type="entry name" value="Glyas_Bleomycin-R_OHBP_Dase"/>
</dbReference>
<gene>
    <name evidence="2" type="ORF">GCM10009019_09950</name>
</gene>
<proteinExistence type="predicted"/>
<dbReference type="Gene3D" id="3.10.180.10">
    <property type="entry name" value="2,3-Dihydroxybiphenyl 1,2-Dioxygenase, domain 1"/>
    <property type="match status" value="2"/>
</dbReference>
<dbReference type="AlphaFoldDB" id="A0AAV3T092"/>
<accession>A0AAV3T092</accession>
<comment type="caution">
    <text evidence="2">The sequence shown here is derived from an EMBL/GenBank/DDBJ whole genome shotgun (WGS) entry which is preliminary data.</text>
</comment>
<dbReference type="Proteomes" id="UP001500194">
    <property type="component" value="Unassembled WGS sequence"/>
</dbReference>
<reference evidence="2 3" key="1">
    <citation type="journal article" date="2019" name="Int. J. Syst. Evol. Microbiol.">
        <title>The Global Catalogue of Microorganisms (GCM) 10K type strain sequencing project: providing services to taxonomists for standard genome sequencing and annotation.</title>
        <authorList>
            <consortium name="The Broad Institute Genomics Platform"/>
            <consortium name="The Broad Institute Genome Sequencing Center for Infectious Disease"/>
            <person name="Wu L."/>
            <person name="Ma J."/>
        </authorList>
    </citation>
    <scope>NUCLEOTIDE SEQUENCE [LARGE SCALE GENOMIC DNA]</scope>
    <source>
        <strain evidence="2 3">JCM 16327</strain>
    </source>
</reference>
<evidence type="ECO:0000313" key="3">
    <source>
        <dbReference type="Proteomes" id="UP001500194"/>
    </source>
</evidence>
<dbReference type="PROSITE" id="PS51819">
    <property type="entry name" value="VOC"/>
    <property type="match status" value="2"/>
</dbReference>
<name>A0AAV3T092_9EURY</name>
<evidence type="ECO:0000259" key="1">
    <source>
        <dbReference type="PROSITE" id="PS51819"/>
    </source>
</evidence>
<dbReference type="GeneID" id="68571879"/>
<dbReference type="InterPro" id="IPR004360">
    <property type="entry name" value="Glyas_Fos-R_dOase_dom"/>
</dbReference>
<dbReference type="PANTHER" id="PTHR43279:SF1">
    <property type="entry name" value="CATECHOL-2,3-DIOXYGENASE"/>
    <property type="match status" value="1"/>
</dbReference>
<dbReference type="PANTHER" id="PTHR43279">
    <property type="entry name" value="CATECHOL-2,3-DIOXYGENASE"/>
    <property type="match status" value="1"/>
</dbReference>
<sequence>MTDRLDGARVGRVALAVTDLDAVTAFYRDVVGLAVLDRTTDAATLGAGDTPLLELRADEGLPERPRSAAGLYHVAFRFPSRGALADALDRVRDDWRLGGASDHGVSEALYLADPEGNGVELYRDRPRETWPVADGRVAMTTDPLALDALAADADGASDAPPGTDMGHVHLEPTDLAAAREFYVDALGLAVRQEFGADALFVASGDYHHHVGLNTWRGRTAPAEGRGLDWYELLVPTEAALDAAADRLVAAGYSVERTPNGLAVADPDGITLRLRVAE</sequence>